<proteinExistence type="predicted"/>
<evidence type="ECO:0000313" key="2">
    <source>
        <dbReference type="Proteomes" id="UP001150581"/>
    </source>
</evidence>
<evidence type="ECO:0000313" key="1">
    <source>
        <dbReference type="EMBL" id="KAJ1893894.1"/>
    </source>
</evidence>
<organism evidence="1 2">
    <name type="scientific">Kickxella alabastrina</name>
    <dbReference type="NCBI Taxonomy" id="61397"/>
    <lineage>
        <taxon>Eukaryota</taxon>
        <taxon>Fungi</taxon>
        <taxon>Fungi incertae sedis</taxon>
        <taxon>Zoopagomycota</taxon>
        <taxon>Kickxellomycotina</taxon>
        <taxon>Kickxellomycetes</taxon>
        <taxon>Kickxellales</taxon>
        <taxon>Kickxellaceae</taxon>
        <taxon>Kickxella</taxon>
    </lineage>
</organism>
<protein>
    <submittedName>
        <fullName evidence="1">Uncharacterized protein</fullName>
    </submittedName>
</protein>
<reference evidence="1" key="1">
    <citation type="submission" date="2022-07" db="EMBL/GenBank/DDBJ databases">
        <title>Phylogenomic reconstructions and comparative analyses of Kickxellomycotina fungi.</title>
        <authorList>
            <person name="Reynolds N.K."/>
            <person name="Stajich J.E."/>
            <person name="Barry K."/>
            <person name="Grigoriev I.V."/>
            <person name="Crous P."/>
            <person name="Smith M.E."/>
        </authorList>
    </citation>
    <scope>NUCLEOTIDE SEQUENCE</scope>
    <source>
        <strain evidence="1">Benny 63K</strain>
    </source>
</reference>
<gene>
    <name evidence="1" type="ORF">LPJ66_005499</name>
</gene>
<sequence length="177" mass="20926">MDSRSVSKHIEALEYQSKPHRLFTLIFPLNPPQTQVLLGLKKRGFGQNKYNGFGGKVEPQESISQGAIRELTEESCLRARSVNKRGVLFFYFENDPVTMEVHVFDTVEYEGEWEETEEMAPKWFGVGDMPFDRMWKDDERWWPMFIRGKKFVGRFWFLEDQVTIVREELAEVDSLEF</sequence>
<dbReference type="EMBL" id="JANBPG010000770">
    <property type="protein sequence ID" value="KAJ1893894.1"/>
    <property type="molecule type" value="Genomic_DNA"/>
</dbReference>
<accession>A0ACC1IFQ2</accession>
<keyword evidence="2" id="KW-1185">Reference proteome</keyword>
<dbReference type="Proteomes" id="UP001150581">
    <property type="component" value="Unassembled WGS sequence"/>
</dbReference>
<comment type="caution">
    <text evidence="1">The sequence shown here is derived from an EMBL/GenBank/DDBJ whole genome shotgun (WGS) entry which is preliminary data.</text>
</comment>
<name>A0ACC1IFQ2_9FUNG</name>